<evidence type="ECO:0000313" key="2">
    <source>
        <dbReference type="Proteomes" id="UP000481033"/>
    </source>
</evidence>
<evidence type="ECO:0000313" key="1">
    <source>
        <dbReference type="EMBL" id="NEZ58055.1"/>
    </source>
</evidence>
<keyword evidence="2" id="KW-1185">Reference proteome</keyword>
<reference evidence="1 2" key="1">
    <citation type="journal article" date="2020" name="Microb. Ecol.">
        <title>Ecogenomics of the Marine Benthic Filamentous Cyanobacterium Adonisia.</title>
        <authorList>
            <person name="Walter J.M."/>
            <person name="Coutinho F.H."/>
            <person name="Leomil L."/>
            <person name="Hargreaves P.I."/>
            <person name="Campeao M.E."/>
            <person name="Vieira V.V."/>
            <person name="Silva B.S."/>
            <person name="Fistarol G.O."/>
            <person name="Salomon P.S."/>
            <person name="Sawabe T."/>
            <person name="Mino S."/>
            <person name="Hosokawa M."/>
            <person name="Miyashita H."/>
            <person name="Maruyama F."/>
            <person name="van Verk M.C."/>
            <person name="Dutilh B.E."/>
            <person name="Thompson C.C."/>
            <person name="Thompson F.L."/>
        </authorList>
    </citation>
    <scope>NUCLEOTIDE SEQUENCE [LARGE SCALE GENOMIC DNA]</scope>
    <source>
        <strain evidence="1 2">CCMR0081</strain>
    </source>
</reference>
<dbReference type="Proteomes" id="UP000481033">
    <property type="component" value="Unassembled WGS sequence"/>
</dbReference>
<protein>
    <submittedName>
        <fullName evidence="1">Uncharacterized protein</fullName>
    </submittedName>
</protein>
<name>A0A6M0RP63_9CYAN</name>
<proteinExistence type="predicted"/>
<comment type="caution">
    <text evidence="1">The sequence shown here is derived from an EMBL/GenBank/DDBJ whole genome shotgun (WGS) entry which is preliminary data.</text>
</comment>
<accession>A0A6M0RP63</accession>
<sequence length="137" mass="15561">MDLINSRLKLLSILAISGLILGALSMLSTAAFAESSKVSINVEMRLQRVRNVWTKQTNSDASEFTVKSESNESSNTDLIIKQGNESDWNNWDNWGNWDNWVNMAGDNWDNWDNWANMAGDNWDNWANITWGNITSDS</sequence>
<dbReference type="EMBL" id="QXHD01000004">
    <property type="protein sequence ID" value="NEZ58055.1"/>
    <property type="molecule type" value="Genomic_DNA"/>
</dbReference>
<gene>
    <name evidence="1" type="ORF">DXZ20_20880</name>
</gene>
<dbReference type="AlphaFoldDB" id="A0A6M0RP63"/>
<organism evidence="1 2">
    <name type="scientific">Adonisia turfae CCMR0081</name>
    <dbReference type="NCBI Taxonomy" id="2292702"/>
    <lineage>
        <taxon>Bacteria</taxon>
        <taxon>Bacillati</taxon>
        <taxon>Cyanobacteriota</taxon>
        <taxon>Adonisia</taxon>
        <taxon>Adonisia turfae</taxon>
    </lineage>
</organism>